<dbReference type="Gene3D" id="3.30.450.20">
    <property type="entry name" value="PAS domain"/>
    <property type="match status" value="1"/>
</dbReference>
<evidence type="ECO:0000256" key="3">
    <source>
        <dbReference type="ARBA" id="ARBA00022553"/>
    </source>
</evidence>
<accession>A0A4R6QGG0</accession>
<dbReference type="InterPro" id="IPR036890">
    <property type="entry name" value="HATPase_C_sf"/>
</dbReference>
<evidence type="ECO:0000313" key="9">
    <source>
        <dbReference type="EMBL" id="TDP61136.1"/>
    </source>
</evidence>
<evidence type="ECO:0000256" key="2">
    <source>
        <dbReference type="ARBA" id="ARBA00012438"/>
    </source>
</evidence>
<evidence type="ECO:0000256" key="5">
    <source>
        <dbReference type="ARBA" id="ARBA00022741"/>
    </source>
</evidence>
<evidence type="ECO:0000256" key="1">
    <source>
        <dbReference type="ARBA" id="ARBA00000085"/>
    </source>
</evidence>
<name>A0A4R6QGG0_9FLAO</name>
<dbReference type="PANTHER" id="PTHR41523">
    <property type="entry name" value="TWO-COMPONENT SYSTEM SENSOR PROTEIN"/>
    <property type="match status" value="1"/>
</dbReference>
<dbReference type="Gene3D" id="3.30.565.10">
    <property type="entry name" value="Histidine kinase-like ATPase, C-terminal domain"/>
    <property type="match status" value="1"/>
</dbReference>
<gene>
    <name evidence="9" type="ORF">BC748_0749</name>
</gene>
<protein>
    <recommendedName>
        <fullName evidence="2">histidine kinase</fullName>
        <ecNumber evidence="2">2.7.13.3</ecNumber>
    </recommendedName>
</protein>
<keyword evidence="7" id="KW-0067">ATP-binding</keyword>
<evidence type="ECO:0000313" key="10">
    <source>
        <dbReference type="Proteomes" id="UP000295260"/>
    </source>
</evidence>
<organism evidence="9 10">
    <name type="scientific">Flavobacterium dankookense</name>
    <dbReference type="NCBI Taxonomy" id="706186"/>
    <lineage>
        <taxon>Bacteria</taxon>
        <taxon>Pseudomonadati</taxon>
        <taxon>Bacteroidota</taxon>
        <taxon>Flavobacteriia</taxon>
        <taxon>Flavobacteriales</taxon>
        <taxon>Flavobacteriaceae</taxon>
        <taxon>Flavobacterium</taxon>
    </lineage>
</organism>
<dbReference type="EMBL" id="SNXR01000011">
    <property type="protein sequence ID" value="TDP61136.1"/>
    <property type="molecule type" value="Genomic_DNA"/>
</dbReference>
<keyword evidence="5" id="KW-0547">Nucleotide-binding</keyword>
<feature type="domain" description="Signal transduction histidine kinase subgroup 2 dimerisation and phosphoacceptor" evidence="8">
    <location>
        <begin position="7"/>
        <end position="82"/>
    </location>
</feature>
<evidence type="ECO:0000259" key="8">
    <source>
        <dbReference type="Pfam" id="PF07568"/>
    </source>
</evidence>
<keyword evidence="3" id="KW-0597">Phosphoprotein</keyword>
<keyword evidence="10" id="KW-1185">Reference proteome</keyword>
<evidence type="ECO:0000256" key="4">
    <source>
        <dbReference type="ARBA" id="ARBA00022679"/>
    </source>
</evidence>
<keyword evidence="6 9" id="KW-0418">Kinase</keyword>
<sequence length="196" mass="23034">MKRDHNELNHRIKNNLQLVVSILNIQAKESRSNEVKSELELGQKRVVSIMLMHESIDFHYKENIVDMDMYIYKIYSYLKEAYDVKDEDSFLQLNANNIKLKMDLALPLGLIINEFLLSSLLNSKISNLNVSILLEYDEIRANYLLSFSDDSIYENLERKEDNLGIEMVKILLKQIKAKITAQSTYNTFYQIEFPKE</sequence>
<evidence type="ECO:0000256" key="6">
    <source>
        <dbReference type="ARBA" id="ARBA00022777"/>
    </source>
</evidence>
<dbReference type="AlphaFoldDB" id="A0A4R6QGG0"/>
<dbReference type="GO" id="GO:0005524">
    <property type="term" value="F:ATP binding"/>
    <property type="evidence" value="ECO:0007669"/>
    <property type="project" value="UniProtKB-KW"/>
</dbReference>
<reference evidence="9 10" key="1">
    <citation type="submission" date="2019-03" db="EMBL/GenBank/DDBJ databases">
        <title>Genomic Encyclopedia of Archaeal and Bacterial Type Strains, Phase II (KMG-II): from individual species to whole genera.</title>
        <authorList>
            <person name="Goeker M."/>
        </authorList>
    </citation>
    <scope>NUCLEOTIDE SEQUENCE [LARGE SCALE GENOMIC DNA]</scope>
    <source>
        <strain evidence="9 10">DSM 25687</strain>
    </source>
</reference>
<comment type="caution">
    <text evidence="9">The sequence shown here is derived from an EMBL/GenBank/DDBJ whole genome shotgun (WGS) entry which is preliminary data.</text>
</comment>
<dbReference type="Pfam" id="PF07568">
    <property type="entry name" value="HisKA_2"/>
    <property type="match status" value="1"/>
</dbReference>
<comment type="catalytic activity">
    <reaction evidence="1">
        <text>ATP + protein L-histidine = ADP + protein N-phospho-L-histidine.</text>
        <dbReference type="EC" id="2.7.13.3"/>
    </reaction>
</comment>
<dbReference type="PANTHER" id="PTHR41523:SF8">
    <property type="entry name" value="ETHYLENE RESPONSE SENSOR PROTEIN"/>
    <property type="match status" value="1"/>
</dbReference>
<keyword evidence="4" id="KW-0808">Transferase</keyword>
<dbReference type="Proteomes" id="UP000295260">
    <property type="component" value="Unassembled WGS sequence"/>
</dbReference>
<dbReference type="RefSeq" id="WP_133532081.1">
    <property type="nucleotide sequence ID" value="NZ_SNXR01000011.1"/>
</dbReference>
<dbReference type="InterPro" id="IPR011495">
    <property type="entry name" value="Sig_transdc_His_kin_sub2_dim/P"/>
</dbReference>
<dbReference type="OrthoDB" id="9767435at2"/>
<proteinExistence type="predicted"/>
<dbReference type="EC" id="2.7.13.3" evidence="2"/>
<evidence type="ECO:0000256" key="7">
    <source>
        <dbReference type="ARBA" id="ARBA00022840"/>
    </source>
</evidence>
<dbReference type="GO" id="GO:0004673">
    <property type="term" value="F:protein histidine kinase activity"/>
    <property type="evidence" value="ECO:0007669"/>
    <property type="project" value="UniProtKB-EC"/>
</dbReference>